<reference evidence="7 8" key="1">
    <citation type="submission" date="2018-01" db="EMBL/GenBank/DDBJ databases">
        <title>Whole genome sequencing of Histamine producing bacteria.</title>
        <authorList>
            <person name="Butler K."/>
        </authorList>
    </citation>
    <scope>NUCLEOTIDE SEQUENCE [LARGE SCALE GENOMIC DNA]</scope>
    <source>
        <strain evidence="7 8">DSM 24669</strain>
    </source>
</reference>
<dbReference type="RefSeq" id="WP_107302504.1">
    <property type="nucleotide sequence ID" value="NZ_AP024852.1"/>
</dbReference>
<evidence type="ECO:0000256" key="2">
    <source>
        <dbReference type="ARBA" id="ARBA00022898"/>
    </source>
</evidence>
<dbReference type="OrthoDB" id="9804020at2"/>
<organism evidence="7 8">
    <name type="scientific">Photobacterium swingsii</name>
    <dbReference type="NCBI Taxonomy" id="680026"/>
    <lineage>
        <taxon>Bacteria</taxon>
        <taxon>Pseudomonadati</taxon>
        <taxon>Pseudomonadota</taxon>
        <taxon>Gammaproteobacteria</taxon>
        <taxon>Vibrionales</taxon>
        <taxon>Vibrionaceae</taxon>
        <taxon>Photobacterium</taxon>
    </lineage>
</organism>
<feature type="domain" description="HTH gntR-type" evidence="6">
    <location>
        <begin position="6"/>
        <end position="74"/>
    </location>
</feature>
<dbReference type="CDD" id="cd07377">
    <property type="entry name" value="WHTH_GntR"/>
    <property type="match status" value="1"/>
</dbReference>
<dbReference type="InterPro" id="IPR004839">
    <property type="entry name" value="Aminotransferase_I/II_large"/>
</dbReference>
<evidence type="ECO:0000313" key="8">
    <source>
        <dbReference type="Proteomes" id="UP000240481"/>
    </source>
</evidence>
<dbReference type="Proteomes" id="UP000240481">
    <property type="component" value="Unassembled WGS sequence"/>
</dbReference>
<name>A0A2T3PAI2_9GAMM</name>
<protein>
    <submittedName>
        <fullName evidence="7">Transcriptional regulator</fullName>
    </submittedName>
</protein>
<evidence type="ECO:0000256" key="5">
    <source>
        <dbReference type="ARBA" id="ARBA00023163"/>
    </source>
</evidence>
<keyword evidence="8" id="KW-1185">Reference proteome</keyword>
<dbReference type="InterPro" id="IPR015421">
    <property type="entry name" value="PyrdxlP-dep_Trfase_major"/>
</dbReference>
<evidence type="ECO:0000256" key="1">
    <source>
        <dbReference type="ARBA" id="ARBA00005384"/>
    </source>
</evidence>
<keyword evidence="2" id="KW-0663">Pyridoxal phosphate</keyword>
<dbReference type="PANTHER" id="PTHR46577">
    <property type="entry name" value="HTH-TYPE TRANSCRIPTIONAL REGULATORY PROTEIN GABR"/>
    <property type="match status" value="1"/>
</dbReference>
<dbReference type="Gene3D" id="3.40.640.10">
    <property type="entry name" value="Type I PLP-dependent aspartate aminotransferase-like (Major domain)"/>
    <property type="match status" value="1"/>
</dbReference>
<keyword evidence="4" id="KW-0238">DNA-binding</keyword>
<comment type="caution">
    <text evidence="7">The sequence shown here is derived from an EMBL/GenBank/DDBJ whole genome shotgun (WGS) entry which is preliminary data.</text>
</comment>
<dbReference type="GO" id="GO:0030170">
    <property type="term" value="F:pyridoxal phosphate binding"/>
    <property type="evidence" value="ECO:0007669"/>
    <property type="project" value="InterPro"/>
</dbReference>
<evidence type="ECO:0000313" key="7">
    <source>
        <dbReference type="EMBL" id="PSW25992.1"/>
    </source>
</evidence>
<keyword evidence="3" id="KW-0805">Transcription regulation</keyword>
<accession>A0A2T3PAI2</accession>
<evidence type="ECO:0000256" key="4">
    <source>
        <dbReference type="ARBA" id="ARBA00023125"/>
    </source>
</evidence>
<evidence type="ECO:0000259" key="6">
    <source>
        <dbReference type="PROSITE" id="PS50949"/>
    </source>
</evidence>
<dbReference type="InterPro" id="IPR015424">
    <property type="entry name" value="PyrdxlP-dep_Trfase"/>
</dbReference>
<dbReference type="InterPro" id="IPR015422">
    <property type="entry name" value="PyrdxlP-dep_Trfase_small"/>
</dbReference>
<dbReference type="EMBL" id="PYLZ01000002">
    <property type="protein sequence ID" value="PSW25992.1"/>
    <property type="molecule type" value="Genomic_DNA"/>
</dbReference>
<dbReference type="InterPro" id="IPR036388">
    <property type="entry name" value="WH-like_DNA-bd_sf"/>
</dbReference>
<dbReference type="SMART" id="SM00345">
    <property type="entry name" value="HTH_GNTR"/>
    <property type="match status" value="1"/>
</dbReference>
<proteinExistence type="inferred from homology"/>
<dbReference type="SUPFAM" id="SSF53383">
    <property type="entry name" value="PLP-dependent transferases"/>
    <property type="match status" value="1"/>
</dbReference>
<dbReference type="GO" id="GO:0003677">
    <property type="term" value="F:DNA binding"/>
    <property type="evidence" value="ECO:0007669"/>
    <property type="project" value="UniProtKB-KW"/>
</dbReference>
<evidence type="ECO:0000256" key="3">
    <source>
        <dbReference type="ARBA" id="ARBA00023015"/>
    </source>
</evidence>
<dbReference type="Pfam" id="PF00392">
    <property type="entry name" value="GntR"/>
    <property type="match status" value="1"/>
</dbReference>
<dbReference type="AlphaFoldDB" id="A0A2T3PAI2"/>
<sequence length="476" mass="52879">MSIMIGKKYQQVVQFIREQITNQCYLPDEKLPSIRALSQQLQVSKNTVIRGYEQLEAAGDITPHPRSGFRVSKLNTSSKESQLPPSEVDLIGLSKVILSQPLSPDLVHAGSAHPNTDFPAIRSLYAEIGRHSRYQTNIPSHYQIPPGNETLIKQLVHINQELGISTSPNKILITHGAQQAISLSLQAVTQPGDVVLVDSPCYFGTLLIIESLKLKAIEVPANPTTGIDLAATEHAINHWPIKAIVINPSYNNPTGYVMPDDARRQFLAITKNIPIIEDDVFGGLAYQEHPATLKSLDQQDRVIYCSSLSKTLDSRLRIGWVLAGKYQDAIEHRLLCDNMGSLNLMQSAVGEFLSSGKYRQHLGVIRRTYRRNQRNFAALFVDALNQHPSLVGQFHLSQPEGSFLCWLTLPSNTDTFAIYQQALTMGISILPGSMFGTQGQYNHCIRLSFATFEQNDHWQQGITLLAGIIANNTITH</sequence>
<dbReference type="Pfam" id="PF00155">
    <property type="entry name" value="Aminotran_1_2"/>
    <property type="match status" value="1"/>
</dbReference>
<keyword evidence="5" id="KW-0804">Transcription</keyword>
<dbReference type="Gene3D" id="1.10.10.10">
    <property type="entry name" value="Winged helix-like DNA-binding domain superfamily/Winged helix DNA-binding domain"/>
    <property type="match status" value="1"/>
</dbReference>
<dbReference type="PANTHER" id="PTHR46577:SF2">
    <property type="entry name" value="TRANSCRIPTIONAL REGULATORY PROTEIN"/>
    <property type="match status" value="1"/>
</dbReference>
<dbReference type="GO" id="GO:0003700">
    <property type="term" value="F:DNA-binding transcription factor activity"/>
    <property type="evidence" value="ECO:0007669"/>
    <property type="project" value="InterPro"/>
</dbReference>
<gene>
    <name evidence="7" type="ORF">C9I94_05415</name>
</gene>
<dbReference type="CDD" id="cd00609">
    <property type="entry name" value="AAT_like"/>
    <property type="match status" value="1"/>
</dbReference>
<comment type="similarity">
    <text evidence="1">In the C-terminal section; belongs to the class-I pyridoxal-phosphate-dependent aminotransferase family.</text>
</comment>
<dbReference type="PROSITE" id="PS50949">
    <property type="entry name" value="HTH_GNTR"/>
    <property type="match status" value="1"/>
</dbReference>
<dbReference type="InterPro" id="IPR051446">
    <property type="entry name" value="HTH_trans_reg/aminotransferase"/>
</dbReference>
<dbReference type="InterPro" id="IPR036390">
    <property type="entry name" value="WH_DNA-bd_sf"/>
</dbReference>
<dbReference type="SUPFAM" id="SSF46785">
    <property type="entry name" value="Winged helix' DNA-binding domain"/>
    <property type="match status" value="1"/>
</dbReference>
<dbReference type="Gene3D" id="3.90.1150.10">
    <property type="entry name" value="Aspartate Aminotransferase, domain 1"/>
    <property type="match status" value="1"/>
</dbReference>
<dbReference type="InterPro" id="IPR000524">
    <property type="entry name" value="Tscrpt_reg_HTH_GntR"/>
</dbReference>